<evidence type="ECO:0000313" key="3">
    <source>
        <dbReference type="Proteomes" id="UP000233551"/>
    </source>
</evidence>
<feature type="region of interest" description="Disordered" evidence="1">
    <location>
        <begin position="83"/>
        <end position="111"/>
    </location>
</feature>
<sequence>MTKLRSCSGTDAKGEGSTKRAIRRGRETFSDSTIRGGPSSSSSSPSLRSSEIVMSLAFTTNPLRLPSLLHPLGLNELTGLLEKETEETPETGENVGKLEQEQGQEEEEDVGFIERGGETMVVVLVGIYNWGAELGGCPTTKKTLMDPE</sequence>
<feature type="region of interest" description="Disordered" evidence="1">
    <location>
        <begin position="1"/>
        <end position="49"/>
    </location>
</feature>
<feature type="compositionally biased region" description="Basic and acidic residues" evidence="1">
    <location>
        <begin position="12"/>
        <end position="29"/>
    </location>
</feature>
<proteinExistence type="predicted"/>
<feature type="compositionally biased region" description="Acidic residues" evidence="1">
    <location>
        <begin position="102"/>
        <end position="111"/>
    </location>
</feature>
<dbReference type="AlphaFoldDB" id="A0A2I0HS37"/>
<comment type="caution">
    <text evidence="2">The sequence shown here is derived from an EMBL/GenBank/DDBJ whole genome shotgun (WGS) entry which is preliminary data.</text>
</comment>
<evidence type="ECO:0000313" key="2">
    <source>
        <dbReference type="EMBL" id="PKI34535.1"/>
    </source>
</evidence>
<name>A0A2I0HS37_PUNGR</name>
<reference evidence="2 3" key="1">
    <citation type="submission" date="2017-11" db="EMBL/GenBank/DDBJ databases">
        <title>De-novo sequencing of pomegranate (Punica granatum L.) genome.</title>
        <authorList>
            <person name="Akparov Z."/>
            <person name="Amiraslanov A."/>
            <person name="Hajiyeva S."/>
            <person name="Abbasov M."/>
            <person name="Kaur K."/>
            <person name="Hamwieh A."/>
            <person name="Solovyev V."/>
            <person name="Salamov A."/>
            <person name="Braich B."/>
            <person name="Kosarev P."/>
            <person name="Mahmoud A."/>
            <person name="Hajiyev E."/>
            <person name="Babayeva S."/>
            <person name="Izzatullayeva V."/>
            <person name="Mammadov A."/>
            <person name="Mammadov A."/>
            <person name="Sharifova S."/>
            <person name="Ojaghi J."/>
            <person name="Eynullazada K."/>
            <person name="Bayramov B."/>
            <person name="Abdulazimova A."/>
            <person name="Shahmuradov I."/>
        </authorList>
    </citation>
    <scope>NUCLEOTIDE SEQUENCE [LARGE SCALE GENOMIC DNA]</scope>
    <source>
        <strain evidence="3">cv. AG2017</strain>
        <tissue evidence="2">Leaf</tissue>
    </source>
</reference>
<dbReference type="EMBL" id="PGOL01005841">
    <property type="protein sequence ID" value="PKI34535.1"/>
    <property type="molecule type" value="Genomic_DNA"/>
</dbReference>
<gene>
    <name evidence="2" type="ORF">CRG98_045072</name>
</gene>
<accession>A0A2I0HS37</accession>
<feature type="compositionally biased region" description="Low complexity" evidence="1">
    <location>
        <begin position="30"/>
        <end position="49"/>
    </location>
</feature>
<evidence type="ECO:0000256" key="1">
    <source>
        <dbReference type="SAM" id="MobiDB-lite"/>
    </source>
</evidence>
<dbReference type="Proteomes" id="UP000233551">
    <property type="component" value="Unassembled WGS sequence"/>
</dbReference>
<keyword evidence="3" id="KW-1185">Reference proteome</keyword>
<protein>
    <submittedName>
        <fullName evidence="2">Uncharacterized protein</fullName>
    </submittedName>
</protein>
<organism evidence="2 3">
    <name type="scientific">Punica granatum</name>
    <name type="common">Pomegranate</name>
    <dbReference type="NCBI Taxonomy" id="22663"/>
    <lineage>
        <taxon>Eukaryota</taxon>
        <taxon>Viridiplantae</taxon>
        <taxon>Streptophyta</taxon>
        <taxon>Embryophyta</taxon>
        <taxon>Tracheophyta</taxon>
        <taxon>Spermatophyta</taxon>
        <taxon>Magnoliopsida</taxon>
        <taxon>eudicotyledons</taxon>
        <taxon>Gunneridae</taxon>
        <taxon>Pentapetalae</taxon>
        <taxon>rosids</taxon>
        <taxon>malvids</taxon>
        <taxon>Myrtales</taxon>
        <taxon>Lythraceae</taxon>
        <taxon>Punica</taxon>
    </lineage>
</organism>